<dbReference type="PANTHER" id="PTHR33840:SF1">
    <property type="entry name" value="TLE1 PHOSPHOLIPASE DOMAIN-CONTAINING PROTEIN"/>
    <property type="match status" value="1"/>
</dbReference>
<protein>
    <submittedName>
        <fullName evidence="1">Uncharacterized protein</fullName>
    </submittedName>
</protein>
<reference evidence="1 2" key="1">
    <citation type="submission" date="2015-09" db="EMBL/GenBank/DDBJ databases">
        <authorList>
            <consortium name="Swine Surveillance"/>
        </authorList>
    </citation>
    <scope>NUCLEOTIDE SEQUENCE [LARGE SCALE GENOMIC DNA]</scope>
    <source>
        <strain evidence="1 2">CECT 7557</strain>
    </source>
</reference>
<dbReference type="OrthoDB" id="4378831at2"/>
<dbReference type="EMBL" id="CYSD01000027">
    <property type="protein sequence ID" value="CUH78174.1"/>
    <property type="molecule type" value="Genomic_DNA"/>
</dbReference>
<sequence length="273" mass="29235">MPDGEIPSIVFDRADMVMADGSPSANSQVRTIAMACPNVALNVGIFFDGTYNNAANVTAFDYGETAQTGGSYDNSHTNVFRLSLLYFGADQNTRAECGSIDTAYHSAYVEGIGSSTGGDDSGYAAATGHGPSGLEEKLDKGVRALRQFINQHGGLDNLRDVNVDVFGFSRGSATARVFCNAIVSMNEPKVNVRFLGIYDTVGSFGIPGNYTEMTVGQELARAYCDVPLNINPMCWLVPSESTINMNISGQSAWSNTHSFMPTNKFTRARSTPP</sequence>
<organism evidence="1 2">
    <name type="scientific">Tritonibacter multivorans</name>
    <dbReference type="NCBI Taxonomy" id="928856"/>
    <lineage>
        <taxon>Bacteria</taxon>
        <taxon>Pseudomonadati</taxon>
        <taxon>Pseudomonadota</taxon>
        <taxon>Alphaproteobacteria</taxon>
        <taxon>Rhodobacterales</taxon>
        <taxon>Paracoccaceae</taxon>
        <taxon>Tritonibacter</taxon>
    </lineage>
</organism>
<dbReference type="AlphaFoldDB" id="A0A0P1G9B9"/>
<dbReference type="PANTHER" id="PTHR33840">
    <property type="match status" value="1"/>
</dbReference>
<proteinExistence type="predicted"/>
<dbReference type="STRING" id="928856.SAMN04488049_1289"/>
<accession>A0A0P1G9B9</accession>
<evidence type="ECO:0000313" key="1">
    <source>
        <dbReference type="EMBL" id="CUH78174.1"/>
    </source>
</evidence>
<name>A0A0P1G9B9_9RHOB</name>
<evidence type="ECO:0000313" key="2">
    <source>
        <dbReference type="Proteomes" id="UP000052022"/>
    </source>
</evidence>
<keyword evidence="2" id="KW-1185">Reference proteome</keyword>
<dbReference type="Proteomes" id="UP000052022">
    <property type="component" value="Unassembled WGS sequence"/>
</dbReference>
<dbReference type="RefSeq" id="WP_058289839.1">
    <property type="nucleotide sequence ID" value="NZ_CYSD01000027.1"/>
</dbReference>
<gene>
    <name evidence="1" type="ORF">TRM7557_01755</name>
</gene>